<sequence length="403" mass="46695">MATFKKEKAKRSKNGYTWYFVMDIGIDPRTGKRKQLKRRGFATKAEAEKACRELMNKLSKGLDIEKENILFKEVQALWYKEYKQTVKVSTLRARKSEIDHLLNYFGDIKLKKISRAVYQEFLDHLRDNGYSYNTISGIHTTAGMIFNYARQEDLIIKSPTEFAKPQSPKLTVEELEALDEIENFLEGDELVEFLDLTEKHGLFLDFEYFCMSAFTGCRAGERLAGKWKDLCLEDGEPKVFKITKTLYCPKNKATEYYLLPPKTPAAVREVPLSNFLAALLKRLKIKQAKIAYANGRKFSDDDFIFARPDGNPGNIKKMDTRMRRILKRMNIKKKITQHTFRHTFTSLAAEAGVPLEEIQKILGHENDEVTKKVYLHTTKKSKEKTSQQFNSFVNELSVKIQFS</sequence>
<organism evidence="8 9">
    <name type="scientific">Bacillus changyiensis</name>
    <dbReference type="NCBI Taxonomy" id="3004103"/>
    <lineage>
        <taxon>Bacteria</taxon>
        <taxon>Bacillati</taxon>
        <taxon>Bacillota</taxon>
        <taxon>Bacilli</taxon>
        <taxon>Bacillales</taxon>
        <taxon>Bacillaceae</taxon>
        <taxon>Bacillus</taxon>
    </lineage>
</organism>
<dbReference type="Pfam" id="PF14659">
    <property type="entry name" value="Phage_int_SAM_3"/>
    <property type="match status" value="1"/>
</dbReference>
<dbReference type="InterPro" id="IPR050090">
    <property type="entry name" value="Tyrosine_recombinase_XerCD"/>
</dbReference>
<dbReference type="EMBL" id="JAQKAB010000022">
    <property type="protein sequence ID" value="MDA7028578.1"/>
    <property type="molecule type" value="Genomic_DNA"/>
</dbReference>
<dbReference type="Gene3D" id="1.10.443.10">
    <property type="entry name" value="Intergrase catalytic core"/>
    <property type="match status" value="1"/>
</dbReference>
<accession>A0ABT4X8G2</accession>
<dbReference type="PANTHER" id="PTHR30349:SF64">
    <property type="entry name" value="PROPHAGE INTEGRASE INTD-RELATED"/>
    <property type="match status" value="1"/>
</dbReference>
<dbReference type="InterPro" id="IPR011010">
    <property type="entry name" value="DNA_brk_join_enz"/>
</dbReference>
<evidence type="ECO:0000256" key="3">
    <source>
        <dbReference type="ARBA" id="ARBA00023125"/>
    </source>
</evidence>
<evidence type="ECO:0000259" key="6">
    <source>
        <dbReference type="PROSITE" id="PS51898"/>
    </source>
</evidence>
<dbReference type="Proteomes" id="UP001211894">
    <property type="component" value="Unassembled WGS sequence"/>
</dbReference>
<dbReference type="RefSeq" id="WP_271342361.1">
    <property type="nucleotide sequence ID" value="NZ_JAQKAB010000022.1"/>
</dbReference>
<dbReference type="Pfam" id="PF00589">
    <property type="entry name" value="Phage_integrase"/>
    <property type="match status" value="1"/>
</dbReference>
<comment type="caution">
    <text evidence="8">The sequence shown here is derived from an EMBL/GenBank/DDBJ whole genome shotgun (WGS) entry which is preliminary data.</text>
</comment>
<evidence type="ECO:0000256" key="5">
    <source>
        <dbReference type="PROSITE-ProRule" id="PRU01248"/>
    </source>
</evidence>
<evidence type="ECO:0000313" key="9">
    <source>
        <dbReference type="Proteomes" id="UP001211894"/>
    </source>
</evidence>
<dbReference type="InterPro" id="IPR013762">
    <property type="entry name" value="Integrase-like_cat_sf"/>
</dbReference>
<dbReference type="PROSITE" id="PS51900">
    <property type="entry name" value="CB"/>
    <property type="match status" value="1"/>
</dbReference>
<dbReference type="InterPro" id="IPR004107">
    <property type="entry name" value="Integrase_SAM-like_N"/>
</dbReference>
<dbReference type="SUPFAM" id="SSF56349">
    <property type="entry name" value="DNA breaking-rejoining enzymes"/>
    <property type="match status" value="1"/>
</dbReference>
<keyword evidence="4" id="KW-0233">DNA recombination</keyword>
<dbReference type="Pfam" id="PF14657">
    <property type="entry name" value="Arm-DNA-bind_4"/>
    <property type="match status" value="1"/>
</dbReference>
<feature type="domain" description="Tyr recombinase" evidence="6">
    <location>
        <begin position="180"/>
        <end position="387"/>
    </location>
</feature>
<evidence type="ECO:0000256" key="4">
    <source>
        <dbReference type="ARBA" id="ARBA00023172"/>
    </source>
</evidence>
<reference evidence="8 9" key="1">
    <citation type="submission" date="2023-01" db="EMBL/GenBank/DDBJ databases">
        <title>Bacillus changyiensis sp. nov., isolated from a coastal deposit.</title>
        <authorList>
            <person name="Xiao G."/>
            <person name="Lai Q."/>
            <person name="Hu Z."/>
            <person name="Shao Z."/>
        </authorList>
    </citation>
    <scope>NUCLEOTIDE SEQUENCE [LARGE SCALE GENOMIC DNA]</scope>
    <source>
        <strain evidence="8 9">CLL-7-23</strain>
    </source>
</reference>
<dbReference type="InterPro" id="IPR044068">
    <property type="entry name" value="CB"/>
</dbReference>
<name>A0ABT4X8G2_9BACI</name>
<dbReference type="PROSITE" id="PS51898">
    <property type="entry name" value="TYR_RECOMBINASE"/>
    <property type="match status" value="1"/>
</dbReference>
<dbReference type="InterPro" id="IPR002104">
    <property type="entry name" value="Integrase_catalytic"/>
</dbReference>
<keyword evidence="9" id="KW-1185">Reference proteome</keyword>
<comment type="similarity">
    <text evidence="1">Belongs to the 'phage' integrase family.</text>
</comment>
<evidence type="ECO:0000256" key="2">
    <source>
        <dbReference type="ARBA" id="ARBA00022908"/>
    </source>
</evidence>
<keyword evidence="3 5" id="KW-0238">DNA-binding</keyword>
<protein>
    <submittedName>
        <fullName evidence="8">Site-specific integrase</fullName>
    </submittedName>
</protein>
<proteinExistence type="inferred from homology"/>
<dbReference type="PANTHER" id="PTHR30349">
    <property type="entry name" value="PHAGE INTEGRASE-RELATED"/>
    <property type="match status" value="1"/>
</dbReference>
<dbReference type="CDD" id="cd01189">
    <property type="entry name" value="INT_ICEBs1_C_like"/>
    <property type="match status" value="1"/>
</dbReference>
<feature type="domain" description="Core-binding (CB)" evidence="7">
    <location>
        <begin position="69"/>
        <end position="150"/>
    </location>
</feature>
<dbReference type="Gene3D" id="1.10.150.130">
    <property type="match status" value="1"/>
</dbReference>
<keyword evidence="2" id="KW-0229">DNA integration</keyword>
<evidence type="ECO:0000259" key="7">
    <source>
        <dbReference type="PROSITE" id="PS51900"/>
    </source>
</evidence>
<gene>
    <name evidence="8" type="ORF">PJ311_18740</name>
</gene>
<dbReference type="InterPro" id="IPR028259">
    <property type="entry name" value="AP2-like_int_N"/>
</dbReference>
<dbReference type="InterPro" id="IPR010998">
    <property type="entry name" value="Integrase_recombinase_N"/>
</dbReference>
<evidence type="ECO:0000256" key="1">
    <source>
        <dbReference type="ARBA" id="ARBA00008857"/>
    </source>
</evidence>
<evidence type="ECO:0000313" key="8">
    <source>
        <dbReference type="EMBL" id="MDA7028578.1"/>
    </source>
</evidence>